<comment type="caution">
    <text evidence="1">The sequence shown here is derived from an EMBL/GenBank/DDBJ whole genome shotgun (WGS) entry which is preliminary data.</text>
</comment>
<feature type="non-terminal residue" evidence="1">
    <location>
        <position position="1"/>
    </location>
</feature>
<gene>
    <name evidence="1" type="ORF">PENTCL1PPCAC_20059</name>
</gene>
<dbReference type="Proteomes" id="UP001432027">
    <property type="component" value="Unassembled WGS sequence"/>
</dbReference>
<sequence>SFAEEQMQTANTVEERIYEPILDHVEPVNYDYYDPSDDKTIARLLNGSENIEVGYYPDNIGMVEETV</sequence>
<evidence type="ECO:0000313" key="2">
    <source>
        <dbReference type="Proteomes" id="UP001432027"/>
    </source>
</evidence>
<reference evidence="1" key="1">
    <citation type="submission" date="2023-10" db="EMBL/GenBank/DDBJ databases">
        <title>Genome assembly of Pristionchus species.</title>
        <authorList>
            <person name="Yoshida K."/>
            <person name="Sommer R.J."/>
        </authorList>
    </citation>
    <scope>NUCLEOTIDE SEQUENCE</scope>
    <source>
        <strain evidence="1">RS0144</strain>
    </source>
</reference>
<proteinExistence type="predicted"/>
<evidence type="ECO:0000313" key="1">
    <source>
        <dbReference type="EMBL" id="GMS97884.1"/>
    </source>
</evidence>
<name>A0AAV5TV57_9BILA</name>
<accession>A0AAV5TV57</accession>
<feature type="non-terminal residue" evidence="1">
    <location>
        <position position="67"/>
    </location>
</feature>
<organism evidence="1 2">
    <name type="scientific">Pristionchus entomophagus</name>
    <dbReference type="NCBI Taxonomy" id="358040"/>
    <lineage>
        <taxon>Eukaryota</taxon>
        <taxon>Metazoa</taxon>
        <taxon>Ecdysozoa</taxon>
        <taxon>Nematoda</taxon>
        <taxon>Chromadorea</taxon>
        <taxon>Rhabditida</taxon>
        <taxon>Rhabditina</taxon>
        <taxon>Diplogasteromorpha</taxon>
        <taxon>Diplogasteroidea</taxon>
        <taxon>Neodiplogasteridae</taxon>
        <taxon>Pristionchus</taxon>
    </lineage>
</organism>
<protein>
    <submittedName>
        <fullName evidence="1">Uncharacterized protein</fullName>
    </submittedName>
</protein>
<dbReference type="AlphaFoldDB" id="A0AAV5TV57"/>
<keyword evidence="2" id="KW-1185">Reference proteome</keyword>
<dbReference type="EMBL" id="BTSX01000004">
    <property type="protein sequence ID" value="GMS97884.1"/>
    <property type="molecule type" value="Genomic_DNA"/>
</dbReference>